<feature type="compositionally biased region" description="Basic and acidic residues" evidence="1">
    <location>
        <begin position="1073"/>
        <end position="1084"/>
    </location>
</feature>
<protein>
    <submittedName>
        <fullName evidence="2">Uncharacterized protein</fullName>
    </submittedName>
</protein>
<feature type="region of interest" description="Disordered" evidence="1">
    <location>
        <begin position="1"/>
        <end position="28"/>
    </location>
</feature>
<feature type="compositionally biased region" description="Basic and acidic residues" evidence="1">
    <location>
        <begin position="1392"/>
        <end position="1406"/>
    </location>
</feature>
<feature type="compositionally biased region" description="Polar residues" evidence="1">
    <location>
        <begin position="542"/>
        <end position="558"/>
    </location>
</feature>
<feature type="region of interest" description="Disordered" evidence="1">
    <location>
        <begin position="988"/>
        <end position="1009"/>
    </location>
</feature>
<organism evidence="2">
    <name type="scientific">Melanopsichium pennsylvanicum 4</name>
    <dbReference type="NCBI Taxonomy" id="1398559"/>
    <lineage>
        <taxon>Eukaryota</taxon>
        <taxon>Fungi</taxon>
        <taxon>Dikarya</taxon>
        <taxon>Basidiomycota</taxon>
        <taxon>Ustilaginomycotina</taxon>
        <taxon>Ustilaginomycetes</taxon>
        <taxon>Ustilaginales</taxon>
        <taxon>Ustilaginaceae</taxon>
        <taxon>Melanopsichium</taxon>
    </lineage>
</organism>
<feature type="region of interest" description="Disordered" evidence="1">
    <location>
        <begin position="134"/>
        <end position="156"/>
    </location>
</feature>
<feature type="region of interest" description="Disordered" evidence="1">
    <location>
        <begin position="92"/>
        <end position="115"/>
    </location>
</feature>
<feature type="region of interest" description="Disordered" evidence="1">
    <location>
        <begin position="1365"/>
        <end position="1415"/>
    </location>
</feature>
<accession>A0A077RAT8</accession>
<sequence>MLQAPQKQGRPRVISDQWPHQDSSLDGTHIVTMDDNRASAARKLPQTAANFFVGTNSRVPRMTLAQSSHIMPLPSIKPPVLLPTSSVVTKKLQPSPFENSPTSTVSASSTRSASRNGGKVAKVIRLFSNFAEEEEATSTESSETRRQPLSQQATDKLSHLENLESFASKREPLHPIASSDTVRHELAEERSSTFGSLSALAVPEASFFYVNPGGASKEEDSNFDSAALQEIVGQAVKPSTSILRDAFMLLSYEHSDALPLSDSQPKHLANTAAQSAPRDFPVLSSRISEREGIPADAHVKLLHNPAASNASGTSSVVIPIKADNYLSTMRGKRSPSLTASIRTQSHTPDLILEKLIRAEQEPDTVFNDLMTNPAANRFGSILSMSLSESPAQKGSSDVVLAHMAELSTASVPVSACTDSSTLSASLVSPVGVNFVAQDQPLTNANEAREVNVGKKAAKEPSRGPALIVPEQLPVTASGNGAPVEILSSRSSSSKNESSERDHVPANAVPGTSYEDLDRRANGVNDQSRFSAPTPGFPYHLSSAGQASSHGLSHQAQRSTGKEVDQRTQPNLFNVENSLDGTLAGDRYSEATEGDDEGESSWVAEIVEDAYTESRPPVDKMMSQKRLVHINSDTENISDAEPIAVYRQGEQETACIVVDPLHNRMAHNTDKEHGGCTFRPASSTSSTEDEILSELIDEVGMPAPEMEHIGLRESLIARTTNWIKSTMMESESIEKQAVELNNDAMDLLLLANPNLQEVAAEAYQDEMMGSAVEGKSLKISLSLHALDDDVVSRSSTGQPDLNALGVEAKDGIIGNSAEPIASSSKGTGSIAMANAAQAMGLKLSRSYSQYTQPDGTTVKQVKKLPGRLKLPQLEPELATRSRRESLELPAQRRKKTAQAHCQETPAQRGREASTQGTGALQTNDFSGVMRSSSRSVVGEEVAVDGASGSRYSVRQDVTELHDVISSEDEEVASVAVGKRMTMRRMSDFTVHSTPRRDPRPLSRRFQRPFVDSGPSEEAVLRAFPGKFRQRALAEVSVEEANARPLLGTLQLPALENVSQEVSSPRALPGKLRRQSAEPRVAKEPRPQALLGKVRKNAQEEVLTEKPMLWTLPGRVKRQVKEDSVPREPTLRPQPAKLSQQSSAYAFKEESQARPLPGKLPRYTAHGKADSLLVPASLVPQVRSSTINDTKWSTRPSRPANSNSTSGECKPQEVMAPSDSIGSADGDDHQRPFSRRGNALPATGMESHSLRLLRLHGYSSATNTPKRPAMSVSNTSPRTVSSELWTPATSHPANSVLTDETCISRSDGLRSRSHLRHQAIKQPIKQLEAVEKEARIRFDIPPHSRSNEQQSRHGQLQHYASEDQNQANNFDSSHAQPPRVHPRDQRRSNNSSGQHDREDGSEHLRVRSEMTPLRVSRGASAPGFELSFQLQEPKVAPHCPDGTLFEFGLRVLIRPTSDDPSKCPWRIRPPSRLEFDVRLPNSPPVDALQYEYNHLPVEEMSKVQEEAQAYLLHTLPSPQHRREGISRLLPAFASRSDDCCRLSLPLSGPGKTGPRSSASTKRPHKEMILATANAREASALPSAKCSSRILASKMAAATQASPMRRRAPSSGLASLLPYIKRATPRAMSSGFPVYS</sequence>
<feature type="region of interest" description="Disordered" evidence="1">
    <location>
        <begin position="1542"/>
        <end position="1561"/>
    </location>
</feature>
<feature type="compositionally biased region" description="Polar residues" evidence="1">
    <location>
        <begin position="911"/>
        <end position="924"/>
    </location>
</feature>
<evidence type="ECO:0000256" key="1">
    <source>
        <dbReference type="SAM" id="MobiDB-lite"/>
    </source>
</evidence>
<feature type="region of interest" description="Disordered" evidence="1">
    <location>
        <begin position="667"/>
        <end position="687"/>
    </location>
</feature>
<feature type="compositionally biased region" description="Low complexity" evidence="1">
    <location>
        <begin position="100"/>
        <end position="115"/>
    </location>
</feature>
<feature type="region of interest" description="Disordered" evidence="1">
    <location>
        <begin position="1258"/>
        <end position="1292"/>
    </location>
</feature>
<feature type="region of interest" description="Disordered" evidence="1">
    <location>
        <begin position="1112"/>
        <end position="1162"/>
    </location>
</feature>
<feature type="compositionally biased region" description="Polar residues" evidence="1">
    <location>
        <begin position="1183"/>
        <end position="1205"/>
    </location>
</feature>
<name>A0A077RAT8_9BASI</name>
<feature type="region of interest" description="Disordered" evidence="1">
    <location>
        <begin position="1058"/>
        <end position="1084"/>
    </location>
</feature>
<feature type="compositionally biased region" description="Polar residues" evidence="1">
    <location>
        <begin position="566"/>
        <end position="579"/>
    </location>
</feature>
<reference evidence="2" key="1">
    <citation type="journal article" date="2014" name="Genome Biol. Evol.">
        <title>Gene Loss Rather Than Gene Gain Is Associated with a Host Jump from Monocots to Dicots in the Smut Fungus Melanopsichium pennsylvanicum.</title>
        <authorList>
            <person name="Sharma R."/>
            <person name="Mishra B."/>
            <person name="Runge F."/>
            <person name="Thines M."/>
        </authorList>
    </citation>
    <scope>NUCLEOTIDE SEQUENCE</scope>
    <source>
        <strain evidence="2">4</strain>
    </source>
</reference>
<feature type="region of interest" description="Disordered" evidence="1">
    <location>
        <begin position="849"/>
        <end position="940"/>
    </location>
</feature>
<feature type="region of interest" description="Disordered" evidence="1">
    <location>
        <begin position="1183"/>
        <end position="1242"/>
    </location>
</feature>
<feature type="region of interest" description="Disordered" evidence="1">
    <location>
        <begin position="453"/>
        <end position="600"/>
    </location>
</feature>
<feature type="compositionally biased region" description="Basic and acidic residues" evidence="1">
    <location>
        <begin position="1117"/>
        <end position="1128"/>
    </location>
</feature>
<dbReference type="EMBL" id="HG529685">
    <property type="protein sequence ID" value="CDI56412.1"/>
    <property type="molecule type" value="Genomic_DNA"/>
</dbReference>
<feature type="compositionally biased region" description="Polar residues" evidence="1">
    <location>
        <begin position="849"/>
        <end position="858"/>
    </location>
</feature>
<evidence type="ECO:0000313" key="2">
    <source>
        <dbReference type="EMBL" id="CDI56412.1"/>
    </source>
</evidence>
<feature type="compositionally biased region" description="Low complexity" evidence="1">
    <location>
        <begin position="925"/>
        <end position="939"/>
    </location>
</feature>
<feature type="compositionally biased region" description="Basic and acidic residues" evidence="1">
    <location>
        <begin position="876"/>
        <end position="885"/>
    </location>
</feature>
<proteinExistence type="predicted"/>